<evidence type="ECO:0000256" key="1">
    <source>
        <dbReference type="ARBA" id="ARBA00001974"/>
    </source>
</evidence>
<evidence type="ECO:0000256" key="3">
    <source>
        <dbReference type="ARBA" id="ARBA00022827"/>
    </source>
</evidence>
<reference evidence="6 7" key="1">
    <citation type="submission" date="2019-08" db="EMBL/GenBank/DDBJ databases">
        <title>Luteimonas viscosus sp. nov., isolated from soil of a sunflower field.</title>
        <authorList>
            <person name="Jianli Z."/>
            <person name="Ying Z."/>
        </authorList>
    </citation>
    <scope>NUCLEOTIDE SEQUENCE [LARGE SCALE GENOMIC DNA]</scope>
    <source>
        <strain evidence="6 7">XBU10</strain>
    </source>
</reference>
<dbReference type="Pfam" id="PF03486">
    <property type="entry name" value="HI0933_like"/>
    <property type="match status" value="1"/>
</dbReference>
<gene>
    <name evidence="6" type="ORF">FZO89_15080</name>
</gene>
<evidence type="ECO:0000259" key="4">
    <source>
        <dbReference type="Pfam" id="PF03486"/>
    </source>
</evidence>
<evidence type="ECO:0000313" key="7">
    <source>
        <dbReference type="Proteomes" id="UP000324973"/>
    </source>
</evidence>
<dbReference type="InterPro" id="IPR023166">
    <property type="entry name" value="BaiN-like_dom_sf"/>
</dbReference>
<organism evidence="6 7">
    <name type="scientific">Luteimonas viscosa</name>
    <dbReference type="NCBI Taxonomy" id="1132694"/>
    <lineage>
        <taxon>Bacteria</taxon>
        <taxon>Pseudomonadati</taxon>
        <taxon>Pseudomonadota</taxon>
        <taxon>Gammaproteobacteria</taxon>
        <taxon>Lysobacterales</taxon>
        <taxon>Lysobacteraceae</taxon>
        <taxon>Luteimonas</taxon>
    </lineage>
</organism>
<keyword evidence="3" id="KW-0274">FAD</keyword>
<dbReference type="PRINTS" id="PR00411">
    <property type="entry name" value="PNDRDTASEI"/>
</dbReference>
<dbReference type="SUPFAM" id="SSF51905">
    <property type="entry name" value="FAD/NAD(P)-binding domain"/>
    <property type="match status" value="1"/>
</dbReference>
<dbReference type="PANTHER" id="PTHR42887:SF2">
    <property type="entry name" value="OS12G0638800 PROTEIN"/>
    <property type="match status" value="1"/>
</dbReference>
<dbReference type="EMBL" id="VTFT01000002">
    <property type="protein sequence ID" value="TYT23574.1"/>
    <property type="molecule type" value="Genomic_DNA"/>
</dbReference>
<accession>A0A5D4XH70</accession>
<dbReference type="Gene3D" id="3.50.50.60">
    <property type="entry name" value="FAD/NAD(P)-binding domain"/>
    <property type="match status" value="1"/>
</dbReference>
<dbReference type="Proteomes" id="UP000324973">
    <property type="component" value="Unassembled WGS sequence"/>
</dbReference>
<dbReference type="NCBIfam" id="TIGR00275">
    <property type="entry name" value="aminoacetone oxidase family FAD-binding enzyme"/>
    <property type="match status" value="1"/>
</dbReference>
<dbReference type="SUPFAM" id="SSF160996">
    <property type="entry name" value="HI0933 insert domain-like"/>
    <property type="match status" value="1"/>
</dbReference>
<dbReference type="InterPro" id="IPR036188">
    <property type="entry name" value="FAD/NAD-bd_sf"/>
</dbReference>
<dbReference type="Pfam" id="PF22780">
    <property type="entry name" value="HI0933_like_1st"/>
    <property type="match status" value="1"/>
</dbReference>
<protein>
    <submittedName>
        <fullName evidence="6">NAD(P)/FAD-dependent oxidoreductase</fullName>
    </submittedName>
</protein>
<evidence type="ECO:0000259" key="5">
    <source>
        <dbReference type="Pfam" id="PF22780"/>
    </source>
</evidence>
<keyword evidence="7" id="KW-1185">Reference proteome</keyword>
<dbReference type="PRINTS" id="PR00368">
    <property type="entry name" value="FADPNR"/>
</dbReference>
<dbReference type="AlphaFoldDB" id="A0A5D4XH70"/>
<evidence type="ECO:0000313" key="6">
    <source>
        <dbReference type="EMBL" id="TYT23574.1"/>
    </source>
</evidence>
<comment type="caution">
    <text evidence="6">The sequence shown here is derived from an EMBL/GenBank/DDBJ whole genome shotgun (WGS) entry which is preliminary data.</text>
</comment>
<dbReference type="Gene3D" id="2.40.30.10">
    <property type="entry name" value="Translation factors"/>
    <property type="match status" value="1"/>
</dbReference>
<feature type="domain" description="RsdA/BaiN/AoA(So)-like Rossmann fold-like" evidence="4">
    <location>
        <begin position="69"/>
        <end position="454"/>
    </location>
</feature>
<dbReference type="OrthoDB" id="9773233at2"/>
<evidence type="ECO:0000256" key="2">
    <source>
        <dbReference type="ARBA" id="ARBA00022630"/>
    </source>
</evidence>
<dbReference type="InterPro" id="IPR057661">
    <property type="entry name" value="RsdA/BaiN/AoA(So)_Rossmann"/>
</dbReference>
<keyword evidence="2" id="KW-0285">Flavoprotein</keyword>
<proteinExistence type="predicted"/>
<dbReference type="InterPro" id="IPR055178">
    <property type="entry name" value="RsdA/BaiN/AoA(So)-like_dom"/>
</dbReference>
<dbReference type="Gene3D" id="1.10.8.260">
    <property type="entry name" value="HI0933 insert domain-like"/>
    <property type="match status" value="1"/>
</dbReference>
<feature type="domain" description="RsdA/BaiN/AoA(So)-like insert" evidence="5">
    <location>
        <begin position="253"/>
        <end position="402"/>
    </location>
</feature>
<comment type="cofactor">
    <cofactor evidence="1">
        <name>FAD</name>
        <dbReference type="ChEBI" id="CHEBI:57692"/>
    </cofactor>
</comment>
<name>A0A5D4XH70_9GAMM</name>
<dbReference type="PANTHER" id="PTHR42887">
    <property type="entry name" value="OS12G0638800 PROTEIN"/>
    <property type="match status" value="1"/>
</dbReference>
<dbReference type="InterPro" id="IPR004792">
    <property type="entry name" value="BaiN-like"/>
</dbReference>
<sequence length="457" mass="48753">MATDSSALAICSGSAAGCWEASADRAAFRFRNAHGGHGPPCSRPVLTCDTPVRKGAGVTPDLPPPSDADVVVLGAGAAGLMCAITAGGRGRRVLVLDHANKVGKKILMSGGGRCNFTNTGTTPENFLSANPHFCKSALARYTPADFIAMVERHRIAWHEKELGQLFCNDSSKQIVRMLLEEAAAVGADVRTHCSIDAIERPDEGRFRLHTRLGTIECESLVVATGGLSIPSMGATGFGYELARKFGHALLPTRAGLVPLTLSGKHLDRLQDLSGVAFEVEARCNGASFRNSLLLTHRGVSGPAILQISSFWQPGDELRLDLLPGHDLPGWLGAQQRDRPAAELRTVLGDVLPRRFAQRLCEAWLPSRPMRQYTPTQLRQVADLLGAWPLVASGTEGYRTAEVTLGGVDTAGLSSSTMMSRHVPGLYFIGEVVDVTGWLGGYNFQWAWASGHAAGLVA</sequence>